<sequence>MITSLLTSAVVALQAHASRSLRGRRKWIILGHLPRLLCFSCSLSVISPPFHNSGESLKLQEVYALTSYNLLVSLAQSTSIMIYLSIGLTKTKDGFLLGLQRVSSRSTIVRGEMGLPVLLIHGLLMDLCPESYNDWTNLSSSISPNQSKKFLCQKFTISEYRVFTG</sequence>
<name>A0AAF0V0K8_SOLVR</name>
<dbReference type="InterPro" id="IPR006693">
    <property type="entry name" value="AB_hydrolase_lipase"/>
</dbReference>
<reference evidence="2" key="1">
    <citation type="submission" date="2023-08" db="EMBL/GenBank/DDBJ databases">
        <title>A de novo genome assembly of Solanum verrucosum Schlechtendal, a Mexican diploid species geographically isolated from the other diploid A-genome species in potato relatives.</title>
        <authorList>
            <person name="Hosaka K."/>
        </authorList>
    </citation>
    <scope>NUCLEOTIDE SEQUENCE</scope>
    <source>
        <tissue evidence="2">Young leaves</tissue>
    </source>
</reference>
<gene>
    <name evidence="2" type="ORF">MTR67_047906</name>
</gene>
<dbReference type="AlphaFoldDB" id="A0AAF0V0K8"/>
<organism evidence="2 3">
    <name type="scientific">Solanum verrucosum</name>
    <dbReference type="NCBI Taxonomy" id="315347"/>
    <lineage>
        <taxon>Eukaryota</taxon>
        <taxon>Viridiplantae</taxon>
        <taxon>Streptophyta</taxon>
        <taxon>Embryophyta</taxon>
        <taxon>Tracheophyta</taxon>
        <taxon>Spermatophyta</taxon>
        <taxon>Magnoliopsida</taxon>
        <taxon>eudicotyledons</taxon>
        <taxon>Gunneridae</taxon>
        <taxon>Pentapetalae</taxon>
        <taxon>asterids</taxon>
        <taxon>lamiids</taxon>
        <taxon>Solanales</taxon>
        <taxon>Solanaceae</taxon>
        <taxon>Solanoideae</taxon>
        <taxon>Solaneae</taxon>
        <taxon>Solanum</taxon>
    </lineage>
</organism>
<dbReference type="Pfam" id="PF04083">
    <property type="entry name" value="Abhydro_lipase"/>
    <property type="match status" value="1"/>
</dbReference>
<feature type="domain" description="Partial AB-hydrolase lipase" evidence="1">
    <location>
        <begin position="90"/>
        <end position="126"/>
    </location>
</feature>
<dbReference type="Proteomes" id="UP001234989">
    <property type="component" value="Chromosome 11"/>
</dbReference>
<dbReference type="EMBL" id="CP133622">
    <property type="protein sequence ID" value="WMV54521.1"/>
    <property type="molecule type" value="Genomic_DNA"/>
</dbReference>
<accession>A0AAF0V0K8</accession>
<evidence type="ECO:0000313" key="3">
    <source>
        <dbReference type="Proteomes" id="UP001234989"/>
    </source>
</evidence>
<protein>
    <recommendedName>
        <fullName evidence="1">Partial AB-hydrolase lipase domain-containing protein</fullName>
    </recommendedName>
</protein>
<proteinExistence type="predicted"/>
<dbReference type="GO" id="GO:0006629">
    <property type="term" value="P:lipid metabolic process"/>
    <property type="evidence" value="ECO:0007669"/>
    <property type="project" value="InterPro"/>
</dbReference>
<keyword evidence="3" id="KW-1185">Reference proteome</keyword>
<evidence type="ECO:0000313" key="2">
    <source>
        <dbReference type="EMBL" id="WMV54521.1"/>
    </source>
</evidence>
<evidence type="ECO:0000259" key="1">
    <source>
        <dbReference type="Pfam" id="PF04083"/>
    </source>
</evidence>